<sequence>MPSERCANTGRIHMEKCEKIWFNGKLVDWNDAKVHVLAHALNYGTGVFEGIRVYNTPKGPAIFRLKDHAKRLVDGCKMMGIDLVFDGKEYTYQMVMDAIKEAVRANKNVDYVKPCIFLSGEEVGLNPVGVPASFAITCINMGAYLGKNATAGIKLVTSSWQRPDYLCGPAGAKVNGSYVASCLAKREAIRQGANEAVMLNKEGHVAECTGENIFMYKFGKVFTPSVAEGILQGVTRASIIQIAKDLGYEVCECPVTRFQLTTADEVWLTGTAAEVAPVTEIDGRTVGDGKPGEISAKIHQKFSDIATGKDHKYDDWLDYVE</sequence>
<dbReference type="GO" id="GO:0052656">
    <property type="term" value="F:L-isoleucine-2-oxoglutarate transaminase activity"/>
    <property type="evidence" value="ECO:0007669"/>
    <property type="project" value="RHEA"/>
</dbReference>
<dbReference type="PANTHER" id="PTHR42743">
    <property type="entry name" value="AMINO-ACID AMINOTRANSFERASE"/>
    <property type="match status" value="1"/>
</dbReference>
<dbReference type="UniPathway" id="UPA00048">
    <property type="reaction ID" value="UER00073"/>
</dbReference>
<comment type="function">
    <text evidence="2 16">Acts on leucine, isoleucine and valine.</text>
</comment>
<keyword evidence="7 16" id="KW-0032">Aminotransferase</keyword>
<gene>
    <name evidence="16" type="primary">ilvE</name>
    <name evidence="17" type="ORF">BKD89_00340</name>
</gene>
<proteinExistence type="inferred from homology"/>
<evidence type="ECO:0000256" key="7">
    <source>
        <dbReference type="ARBA" id="ARBA00022576"/>
    </source>
</evidence>
<dbReference type="Gene3D" id="3.20.10.10">
    <property type="entry name" value="D-amino Acid Aminotransferase, subunit A, domain 2"/>
    <property type="match status" value="1"/>
</dbReference>
<comment type="pathway">
    <text evidence="3 16">Amino-acid biosynthesis; L-isoleucine biosynthesis; L-isoleucine from 2-oxobutanoate: step 4/4.</text>
</comment>
<evidence type="ECO:0000256" key="13">
    <source>
        <dbReference type="ARBA" id="ARBA00048798"/>
    </source>
</evidence>
<dbReference type="EMBL" id="CP017686">
    <property type="protein sequence ID" value="AYQ54270.1"/>
    <property type="molecule type" value="Genomic_DNA"/>
</dbReference>
<dbReference type="UniPathway" id="UPA00047">
    <property type="reaction ID" value="UER00058"/>
</dbReference>
<dbReference type="GO" id="GO:0052655">
    <property type="term" value="F:L-valine-2-oxoglutarate transaminase activity"/>
    <property type="evidence" value="ECO:0007669"/>
    <property type="project" value="RHEA"/>
</dbReference>
<evidence type="ECO:0000256" key="3">
    <source>
        <dbReference type="ARBA" id="ARBA00004824"/>
    </source>
</evidence>
<comment type="cofactor">
    <cofactor evidence="1 16">
        <name>pyridoxal 5'-phosphate</name>
        <dbReference type="ChEBI" id="CHEBI:597326"/>
    </cofactor>
</comment>
<comment type="similarity">
    <text evidence="6 15">Belongs to the class-IV pyridoxal-phosphate-dependent aminotransferase family.</text>
</comment>
<dbReference type="GO" id="GO:0009099">
    <property type="term" value="P:L-valine biosynthetic process"/>
    <property type="evidence" value="ECO:0007669"/>
    <property type="project" value="UniProtKB-UniPathway"/>
</dbReference>
<keyword evidence="8 16" id="KW-0028">Amino-acid biosynthesis</keyword>
<dbReference type="AlphaFoldDB" id="A0A3G3IEM5"/>
<accession>A0A3G3IEM5</accession>
<keyword evidence="11 16" id="KW-0100">Branched-chain amino acid biosynthesis</keyword>
<evidence type="ECO:0000256" key="2">
    <source>
        <dbReference type="ARBA" id="ARBA00003109"/>
    </source>
</evidence>
<evidence type="ECO:0000256" key="1">
    <source>
        <dbReference type="ARBA" id="ARBA00001933"/>
    </source>
</evidence>
<dbReference type="FunFam" id="3.20.10.10:FF:000002">
    <property type="entry name" value="D-alanine aminotransferase"/>
    <property type="match status" value="1"/>
</dbReference>
<evidence type="ECO:0000256" key="12">
    <source>
        <dbReference type="ARBA" id="ARBA00048212"/>
    </source>
</evidence>
<keyword evidence="9 16" id="KW-0808">Transferase</keyword>
<dbReference type="InterPro" id="IPR001544">
    <property type="entry name" value="Aminotrans_IV"/>
</dbReference>
<comment type="catalytic activity">
    <reaction evidence="13 16">
        <text>L-isoleucine + 2-oxoglutarate = (S)-3-methyl-2-oxopentanoate + L-glutamate</text>
        <dbReference type="Rhea" id="RHEA:24801"/>
        <dbReference type="ChEBI" id="CHEBI:16810"/>
        <dbReference type="ChEBI" id="CHEBI:29985"/>
        <dbReference type="ChEBI" id="CHEBI:35146"/>
        <dbReference type="ChEBI" id="CHEBI:58045"/>
        <dbReference type="EC" id="2.6.1.42"/>
    </reaction>
</comment>
<dbReference type="GO" id="GO:0009097">
    <property type="term" value="P:isoleucine biosynthetic process"/>
    <property type="evidence" value="ECO:0007669"/>
    <property type="project" value="UniProtKB-UniPathway"/>
</dbReference>
<dbReference type="Gene3D" id="3.30.470.10">
    <property type="match status" value="1"/>
</dbReference>
<dbReference type="InterPro" id="IPR033939">
    <property type="entry name" value="BCAT_family"/>
</dbReference>
<dbReference type="InterPro" id="IPR018300">
    <property type="entry name" value="Aminotrans_IV_CS"/>
</dbReference>
<dbReference type="GO" id="GO:0052654">
    <property type="term" value="F:L-leucine-2-oxoglutarate transaminase activity"/>
    <property type="evidence" value="ECO:0007669"/>
    <property type="project" value="RHEA"/>
</dbReference>
<dbReference type="InterPro" id="IPR043132">
    <property type="entry name" value="BCAT-like_C"/>
</dbReference>
<dbReference type="Proteomes" id="UP000273278">
    <property type="component" value="Chromosome"/>
</dbReference>
<dbReference type="UniPathway" id="UPA00049">
    <property type="reaction ID" value="UER00062"/>
</dbReference>
<dbReference type="InterPro" id="IPR043131">
    <property type="entry name" value="BCAT-like_N"/>
</dbReference>
<keyword evidence="10 16" id="KW-0663">Pyridoxal phosphate</keyword>
<dbReference type="PANTHER" id="PTHR42743:SF11">
    <property type="entry name" value="AMINODEOXYCHORISMATE LYASE"/>
    <property type="match status" value="1"/>
</dbReference>
<organism evidence="17 18">
    <name type="scientific">Methanomethylophilus alvi</name>
    <dbReference type="NCBI Taxonomy" id="1291540"/>
    <lineage>
        <taxon>Archaea</taxon>
        <taxon>Methanobacteriati</taxon>
        <taxon>Thermoplasmatota</taxon>
        <taxon>Thermoplasmata</taxon>
        <taxon>Methanomassiliicoccales</taxon>
        <taxon>Methanomethylophilaceae</taxon>
        <taxon>Methanomethylophilus</taxon>
    </lineage>
</organism>
<comment type="catalytic activity">
    <reaction evidence="12 16">
        <text>L-valine + 2-oxoglutarate = 3-methyl-2-oxobutanoate + L-glutamate</text>
        <dbReference type="Rhea" id="RHEA:24813"/>
        <dbReference type="ChEBI" id="CHEBI:11851"/>
        <dbReference type="ChEBI" id="CHEBI:16810"/>
        <dbReference type="ChEBI" id="CHEBI:29985"/>
        <dbReference type="ChEBI" id="CHEBI:57762"/>
        <dbReference type="EC" id="2.6.1.42"/>
    </reaction>
</comment>
<comment type="pathway">
    <text evidence="4 16">Amino-acid biosynthesis; L-valine biosynthesis; L-valine from pyruvate: step 4/4.</text>
</comment>
<evidence type="ECO:0000256" key="8">
    <source>
        <dbReference type="ARBA" id="ARBA00022605"/>
    </source>
</evidence>
<protein>
    <recommendedName>
        <fullName evidence="16">Branched-chain-amino-acid aminotransferase</fullName>
        <shortName evidence="16">BCAT</shortName>
        <ecNumber evidence="16">2.6.1.42</ecNumber>
    </recommendedName>
</protein>
<evidence type="ECO:0000256" key="11">
    <source>
        <dbReference type="ARBA" id="ARBA00023304"/>
    </source>
</evidence>
<evidence type="ECO:0000313" key="18">
    <source>
        <dbReference type="Proteomes" id="UP000273278"/>
    </source>
</evidence>
<dbReference type="SUPFAM" id="SSF56752">
    <property type="entry name" value="D-aminoacid aminotransferase-like PLP-dependent enzymes"/>
    <property type="match status" value="1"/>
</dbReference>
<comment type="pathway">
    <text evidence="5 16">Amino-acid biosynthesis; L-leucine biosynthesis; L-leucine from 3-methyl-2-oxobutanoate: step 4/4.</text>
</comment>
<evidence type="ECO:0000256" key="4">
    <source>
        <dbReference type="ARBA" id="ARBA00004931"/>
    </source>
</evidence>
<evidence type="ECO:0000256" key="16">
    <source>
        <dbReference type="RuleBase" id="RU364094"/>
    </source>
</evidence>
<dbReference type="EC" id="2.6.1.42" evidence="16"/>
<evidence type="ECO:0000313" key="17">
    <source>
        <dbReference type="EMBL" id="AYQ54270.1"/>
    </source>
</evidence>
<comment type="catalytic activity">
    <reaction evidence="14 16">
        <text>L-leucine + 2-oxoglutarate = 4-methyl-2-oxopentanoate + L-glutamate</text>
        <dbReference type="Rhea" id="RHEA:18321"/>
        <dbReference type="ChEBI" id="CHEBI:16810"/>
        <dbReference type="ChEBI" id="CHEBI:17865"/>
        <dbReference type="ChEBI" id="CHEBI:29985"/>
        <dbReference type="ChEBI" id="CHEBI:57427"/>
        <dbReference type="EC" id="2.6.1.42"/>
    </reaction>
</comment>
<evidence type="ECO:0000256" key="14">
    <source>
        <dbReference type="ARBA" id="ARBA00049229"/>
    </source>
</evidence>
<dbReference type="InterPro" id="IPR036038">
    <property type="entry name" value="Aminotransferase-like"/>
</dbReference>
<dbReference type="PROSITE" id="PS00770">
    <property type="entry name" value="AA_TRANSFER_CLASS_4"/>
    <property type="match status" value="1"/>
</dbReference>
<dbReference type="NCBIfam" id="NF005146">
    <property type="entry name" value="PRK06606.1"/>
    <property type="match status" value="1"/>
</dbReference>
<evidence type="ECO:0000256" key="5">
    <source>
        <dbReference type="ARBA" id="ARBA00005072"/>
    </source>
</evidence>
<dbReference type="Pfam" id="PF01063">
    <property type="entry name" value="Aminotran_4"/>
    <property type="match status" value="1"/>
</dbReference>
<evidence type="ECO:0000256" key="9">
    <source>
        <dbReference type="ARBA" id="ARBA00022679"/>
    </source>
</evidence>
<dbReference type="CDD" id="cd01557">
    <property type="entry name" value="BCAT_beta_family"/>
    <property type="match status" value="1"/>
</dbReference>
<evidence type="ECO:0000256" key="10">
    <source>
        <dbReference type="ARBA" id="ARBA00022898"/>
    </source>
</evidence>
<dbReference type="NCBIfam" id="TIGR01122">
    <property type="entry name" value="ilvE_I"/>
    <property type="match status" value="1"/>
</dbReference>
<reference evidence="17 18" key="1">
    <citation type="submission" date="2016-10" db="EMBL/GenBank/DDBJ databases">
        <title>Complete genome of the TMA-utilizing, human hosted archaeon Methanomethylophilus alvus Gen. nov, sp. nov., strain Mx-05, derived from a pure culture.</title>
        <authorList>
            <person name="Brugere J.-F."/>
            <person name="Ben Hania W."/>
            <person name="Chaudhary P.P."/>
            <person name="Gaci N."/>
            <person name="Borrel G."/>
            <person name="Cao Van Tuat L."/>
            <person name="Fardeau M.-L."/>
            <person name="Harris H.M.B."/>
            <person name="O'Toole P.W."/>
            <person name="Ollivier B."/>
        </authorList>
    </citation>
    <scope>NUCLEOTIDE SEQUENCE [LARGE SCALE GENOMIC DNA]</scope>
    <source>
        <strain evidence="17 18">Mx-05</strain>
    </source>
</reference>
<dbReference type="GO" id="GO:0009098">
    <property type="term" value="P:L-leucine biosynthetic process"/>
    <property type="evidence" value="ECO:0007669"/>
    <property type="project" value="UniProtKB-UniPathway"/>
</dbReference>
<dbReference type="InterPro" id="IPR050571">
    <property type="entry name" value="Class-IV_PLP-Dep_Aminotrnsfr"/>
</dbReference>
<dbReference type="InterPro" id="IPR005785">
    <property type="entry name" value="B_amino_transI"/>
</dbReference>
<evidence type="ECO:0000256" key="15">
    <source>
        <dbReference type="RuleBase" id="RU004106"/>
    </source>
</evidence>
<name>A0A3G3IEM5_9ARCH</name>
<evidence type="ECO:0000256" key="6">
    <source>
        <dbReference type="ARBA" id="ARBA00009320"/>
    </source>
</evidence>